<dbReference type="PANTHER" id="PTHR39160">
    <property type="entry name" value="CELL WALL-BINDING PROTEIN YOCH"/>
    <property type="match status" value="1"/>
</dbReference>
<dbReference type="PANTHER" id="PTHR39160:SF4">
    <property type="entry name" value="RESUSCITATION-PROMOTING FACTOR RPFB"/>
    <property type="match status" value="1"/>
</dbReference>
<dbReference type="EMBL" id="CP002869">
    <property type="protein sequence ID" value="AEI45401.1"/>
    <property type="molecule type" value="Genomic_DNA"/>
</dbReference>
<dbReference type="Gene3D" id="2.40.40.10">
    <property type="entry name" value="RlpA-like domain"/>
    <property type="match status" value="1"/>
</dbReference>
<name>F8FGM4_PAEMK</name>
<dbReference type="InterPro" id="IPR018392">
    <property type="entry name" value="LysM"/>
</dbReference>
<evidence type="ECO:0000313" key="4">
    <source>
        <dbReference type="Proteomes" id="UP000006620"/>
    </source>
</evidence>
<dbReference type="HOGENOM" id="CLU_1189003_0_0_9"/>
<dbReference type="SUPFAM" id="SSF54106">
    <property type="entry name" value="LysM domain"/>
    <property type="match status" value="1"/>
</dbReference>
<dbReference type="CDD" id="cd00118">
    <property type="entry name" value="LysM"/>
    <property type="match status" value="1"/>
</dbReference>
<reference evidence="4" key="1">
    <citation type="submission" date="2011-06" db="EMBL/GenBank/DDBJ databases">
        <title>Complete genome sequence of Paenibacillus mucilaginosus KNP414.</title>
        <authorList>
            <person name="Wang J."/>
            <person name="Hu S."/>
            <person name="Hu X."/>
            <person name="Zhang B."/>
            <person name="Dong D."/>
            <person name="Zhang S."/>
            <person name="Zhao K."/>
            <person name="Wu D."/>
        </authorList>
    </citation>
    <scope>NUCLEOTIDE SEQUENCE [LARGE SCALE GENOMIC DNA]</scope>
    <source>
        <strain evidence="4">KNP414</strain>
    </source>
</reference>
<dbReference type="InterPro" id="IPR010611">
    <property type="entry name" value="3D_dom"/>
</dbReference>
<keyword evidence="1" id="KW-0732">Signal</keyword>
<organism evidence="3 4">
    <name type="scientific">Paenibacillus mucilaginosus (strain KNP414)</name>
    <dbReference type="NCBI Taxonomy" id="1036673"/>
    <lineage>
        <taxon>Bacteria</taxon>
        <taxon>Bacillati</taxon>
        <taxon>Bacillota</taxon>
        <taxon>Bacilli</taxon>
        <taxon>Bacillales</taxon>
        <taxon>Paenibacillaceae</taxon>
        <taxon>Paenibacillus</taxon>
    </lineage>
</organism>
<dbReference type="RefSeq" id="WP_013920545.1">
    <property type="nucleotide sequence ID" value="NC_015690.1"/>
</dbReference>
<dbReference type="Proteomes" id="UP000006620">
    <property type="component" value="Chromosome"/>
</dbReference>
<dbReference type="InterPro" id="IPR059180">
    <property type="entry name" value="3D_YorM"/>
</dbReference>
<gene>
    <name evidence="3" type="ordered locus">KNP414_06883</name>
</gene>
<dbReference type="Pfam" id="PF06725">
    <property type="entry name" value="3D"/>
    <property type="match status" value="1"/>
</dbReference>
<evidence type="ECO:0000313" key="3">
    <source>
        <dbReference type="EMBL" id="AEI45401.1"/>
    </source>
</evidence>
<dbReference type="SUPFAM" id="SSF50685">
    <property type="entry name" value="Barwin-like endoglucanases"/>
    <property type="match status" value="1"/>
</dbReference>
<protein>
    <submittedName>
        <fullName evidence="3">3D domain protein</fullName>
    </submittedName>
</protein>
<dbReference type="PROSITE" id="PS51782">
    <property type="entry name" value="LYSM"/>
    <property type="match status" value="1"/>
</dbReference>
<sequence length="233" mass="24924">MKITVSPPITRWLLLITMTLVSLLLPVHSALAVPLSHDHSADYTCYMPGHNCGGDAASTDDSELPAEIRYEVRSGDTLYRIARSFGVRVEDLYAVNDLPDTQKLTVGQVLDIPPLGASLRLPEGESVVSQVLTSTLTAYTAGAESTGKSPGNPAYGITYSGSRAEEGRTIAVDPDLIPIGSTVFIDGIGLRKAEDTGSAIQGPRIDIFMQDVKMARQFGVKKNVKVYVLSGES</sequence>
<dbReference type="GO" id="GO:0019867">
    <property type="term" value="C:outer membrane"/>
    <property type="evidence" value="ECO:0007669"/>
    <property type="project" value="InterPro"/>
</dbReference>
<dbReference type="InterPro" id="IPR036908">
    <property type="entry name" value="RlpA-like_sf"/>
</dbReference>
<dbReference type="InterPro" id="IPR051933">
    <property type="entry name" value="Resuscitation_pf_RpfB"/>
</dbReference>
<dbReference type="GO" id="GO:0009254">
    <property type="term" value="P:peptidoglycan turnover"/>
    <property type="evidence" value="ECO:0007669"/>
    <property type="project" value="InterPro"/>
</dbReference>
<dbReference type="SMART" id="SM00257">
    <property type="entry name" value="LysM"/>
    <property type="match status" value="1"/>
</dbReference>
<feature type="domain" description="LysM" evidence="2">
    <location>
        <begin position="68"/>
        <end position="112"/>
    </location>
</feature>
<dbReference type="GO" id="GO:0004553">
    <property type="term" value="F:hydrolase activity, hydrolyzing O-glycosyl compounds"/>
    <property type="evidence" value="ECO:0007669"/>
    <property type="project" value="InterPro"/>
</dbReference>
<dbReference type="Pfam" id="PF01476">
    <property type="entry name" value="LysM"/>
    <property type="match status" value="1"/>
</dbReference>
<evidence type="ECO:0000256" key="1">
    <source>
        <dbReference type="ARBA" id="ARBA00022729"/>
    </source>
</evidence>
<accession>F8FGM4</accession>
<dbReference type="KEGG" id="pms:KNP414_06883"/>
<dbReference type="Gene3D" id="3.10.350.10">
    <property type="entry name" value="LysM domain"/>
    <property type="match status" value="1"/>
</dbReference>
<dbReference type="AlphaFoldDB" id="F8FGM4"/>
<reference evidence="3 4" key="2">
    <citation type="journal article" date="2013" name="Genome Announc.">
        <title>Genome Sequence of Growth-Improving Paenibacillus mucilaginosus Strain KNP414.</title>
        <authorList>
            <person name="Lu J.J."/>
            <person name="Wang J.F."/>
            <person name="Hu X.F."/>
        </authorList>
    </citation>
    <scope>NUCLEOTIDE SEQUENCE [LARGE SCALE GENOMIC DNA]</scope>
    <source>
        <strain evidence="3 4">KNP414</strain>
    </source>
</reference>
<dbReference type="PATRIC" id="fig|1036673.3.peg.6425"/>
<dbReference type="CDD" id="cd14667">
    <property type="entry name" value="3D_containing_proteins"/>
    <property type="match status" value="1"/>
</dbReference>
<dbReference type="InterPro" id="IPR036779">
    <property type="entry name" value="LysM_dom_sf"/>
</dbReference>
<evidence type="ECO:0000259" key="2">
    <source>
        <dbReference type="PROSITE" id="PS51782"/>
    </source>
</evidence>
<proteinExistence type="predicted"/>